<organism evidence="1 2">
    <name type="scientific">Streptomyces boetiae</name>
    <dbReference type="NCBI Taxonomy" id="3075541"/>
    <lineage>
        <taxon>Bacteria</taxon>
        <taxon>Bacillati</taxon>
        <taxon>Actinomycetota</taxon>
        <taxon>Actinomycetes</taxon>
        <taxon>Kitasatosporales</taxon>
        <taxon>Streptomycetaceae</taxon>
        <taxon>Streptomyces</taxon>
    </lineage>
</organism>
<evidence type="ECO:0000313" key="1">
    <source>
        <dbReference type="EMBL" id="MDT0309575.1"/>
    </source>
</evidence>
<keyword evidence="2" id="KW-1185">Reference proteome</keyword>
<sequence length="167" mass="18429">MTLRWAELVANRERLERYYDAVPPLDGVLVRAVHLDRDGPTVTMRLELGAFPDRPEAEWVAEGCDRLQCHLRFLDVGDLKVSGWPLSASGGVRLERLAPAERRRIAVEVGGAGGALMRFTSNASLAVGHFAALRGGGDTYWHAGPVDRLRLGNGLPDVTDHVFYERL</sequence>
<evidence type="ECO:0000313" key="2">
    <source>
        <dbReference type="Proteomes" id="UP001183388"/>
    </source>
</evidence>
<dbReference type="Proteomes" id="UP001183388">
    <property type="component" value="Unassembled WGS sequence"/>
</dbReference>
<reference evidence="2" key="1">
    <citation type="submission" date="2023-07" db="EMBL/GenBank/DDBJ databases">
        <title>30 novel species of actinomycetes from the DSMZ collection.</title>
        <authorList>
            <person name="Nouioui I."/>
        </authorList>
    </citation>
    <scope>NUCLEOTIDE SEQUENCE [LARGE SCALE GENOMIC DNA]</scope>
    <source>
        <strain evidence="2">DSM 44917</strain>
    </source>
</reference>
<name>A0ABU2LDB5_9ACTN</name>
<gene>
    <name evidence="1" type="ORF">RM780_21820</name>
</gene>
<dbReference type="RefSeq" id="WP_311632540.1">
    <property type="nucleotide sequence ID" value="NZ_JAVREN010000041.1"/>
</dbReference>
<dbReference type="Pfam" id="PF15594">
    <property type="entry name" value="Imm50"/>
    <property type="match status" value="1"/>
</dbReference>
<comment type="caution">
    <text evidence="1">The sequence shown here is derived from an EMBL/GenBank/DDBJ whole genome shotgun (WGS) entry which is preliminary data.</text>
</comment>
<proteinExistence type="predicted"/>
<dbReference type="InterPro" id="IPR028957">
    <property type="entry name" value="Imm50"/>
</dbReference>
<dbReference type="EMBL" id="JAVREN010000041">
    <property type="protein sequence ID" value="MDT0309575.1"/>
    <property type="molecule type" value="Genomic_DNA"/>
</dbReference>
<protein>
    <submittedName>
        <fullName evidence="1">Imm50 family immunity protein</fullName>
    </submittedName>
</protein>
<accession>A0ABU2LDB5</accession>